<evidence type="ECO:0000313" key="2">
    <source>
        <dbReference type="EMBL" id="CAA0085382.1"/>
    </source>
</evidence>
<reference evidence="2 3" key="1">
    <citation type="submission" date="2019-11" db="EMBL/GenBank/DDBJ databases">
        <authorList>
            <person name="Holert J."/>
        </authorList>
    </citation>
    <scope>NUCLEOTIDE SEQUENCE [LARGE SCALE GENOMIC DNA]</scope>
    <source>
        <strain evidence="2">SB11_3</strain>
    </source>
</reference>
<dbReference type="PROSITE" id="PS51257">
    <property type="entry name" value="PROKAR_LIPOPROTEIN"/>
    <property type="match status" value="1"/>
</dbReference>
<proteinExistence type="predicted"/>
<dbReference type="AlphaFoldDB" id="A0A5S9N8M7"/>
<feature type="signal peptide" evidence="1">
    <location>
        <begin position="1"/>
        <end position="23"/>
    </location>
</feature>
<dbReference type="Proteomes" id="UP000441399">
    <property type="component" value="Unassembled WGS sequence"/>
</dbReference>
<feature type="chain" id="PRO_5025070136" description="DUF4410 domain-containing protein" evidence="1">
    <location>
        <begin position="24"/>
        <end position="175"/>
    </location>
</feature>
<evidence type="ECO:0000256" key="1">
    <source>
        <dbReference type="SAM" id="SignalP"/>
    </source>
</evidence>
<name>A0A5S9N8M7_9GAMM</name>
<evidence type="ECO:0000313" key="3">
    <source>
        <dbReference type="Proteomes" id="UP000441399"/>
    </source>
</evidence>
<gene>
    <name evidence="2" type="ORF">OPDIPICF_00810</name>
</gene>
<dbReference type="EMBL" id="CACSIO010000001">
    <property type="protein sequence ID" value="CAA0085382.1"/>
    <property type="molecule type" value="Genomic_DNA"/>
</dbReference>
<keyword evidence="1" id="KW-0732">Signal</keyword>
<accession>A0A5S9N8M7</accession>
<keyword evidence="3" id="KW-1185">Reference proteome</keyword>
<organism evidence="2 3">
    <name type="scientific">BD1-7 clade bacterium</name>
    <dbReference type="NCBI Taxonomy" id="2029982"/>
    <lineage>
        <taxon>Bacteria</taxon>
        <taxon>Pseudomonadati</taxon>
        <taxon>Pseudomonadota</taxon>
        <taxon>Gammaproteobacteria</taxon>
        <taxon>Cellvibrionales</taxon>
        <taxon>Spongiibacteraceae</taxon>
        <taxon>BD1-7 clade</taxon>
    </lineage>
</organism>
<dbReference type="OrthoDB" id="9553587at2"/>
<evidence type="ECO:0008006" key="4">
    <source>
        <dbReference type="Google" id="ProtNLM"/>
    </source>
</evidence>
<sequence length="175" mass="19046">MKGRLNSLALVGLVSLIAGCSHTYTPSVYNIKDVKIPDLNVKGTVDYVNNQEDIETKFVEASGHKWAYNNKEVTDGFNTLLEKEISVRDLKSGDGDAKKLVSKVNEIDCTVGFGSYVRNCKISVEIEMGDGNIVNIDSTQGSPIFNAMEGSLDGTIAIAVIEALKHPEIVSYLEM</sequence>
<protein>
    <recommendedName>
        <fullName evidence="4">DUF4410 domain-containing protein</fullName>
    </recommendedName>
</protein>